<feature type="transmembrane region" description="Helical" evidence="1">
    <location>
        <begin position="12"/>
        <end position="36"/>
    </location>
</feature>
<evidence type="ECO:0000256" key="1">
    <source>
        <dbReference type="SAM" id="Phobius"/>
    </source>
</evidence>
<evidence type="ECO:0000313" key="2">
    <source>
        <dbReference type="EMBL" id="NYR16082.1"/>
    </source>
</evidence>
<protein>
    <submittedName>
        <fullName evidence="2">Uncharacterized protein</fullName>
    </submittedName>
</protein>
<dbReference type="OMA" id="YVICCEE"/>
<organism evidence="2 3">
    <name type="scientific">Pyrobaculum arsenaticum</name>
    <dbReference type="NCBI Taxonomy" id="121277"/>
    <lineage>
        <taxon>Archaea</taxon>
        <taxon>Thermoproteota</taxon>
        <taxon>Thermoprotei</taxon>
        <taxon>Thermoproteales</taxon>
        <taxon>Thermoproteaceae</taxon>
        <taxon>Pyrobaculum</taxon>
    </lineage>
</organism>
<name>A0A7L4PBG6_9CREN</name>
<proteinExistence type="predicted"/>
<reference evidence="2 3" key="1">
    <citation type="journal article" date="2020" name="Nat. Commun.">
        <title>The structures of two archaeal type IV pili illuminate evolutionary relationships.</title>
        <authorList>
            <person name="Wang F."/>
            <person name="Baquero D.P."/>
            <person name="Su Z."/>
            <person name="Beltran L.C."/>
            <person name="Prangishvili D."/>
            <person name="Krupovic M."/>
            <person name="Egelman E.H."/>
        </authorList>
    </citation>
    <scope>NUCLEOTIDE SEQUENCE [LARGE SCALE GENOMIC DNA]</scope>
    <source>
        <strain evidence="2 3">2GA</strain>
    </source>
</reference>
<dbReference type="Proteomes" id="UP000554766">
    <property type="component" value="Unassembled WGS sequence"/>
</dbReference>
<accession>A0A7L4PBG6</accession>
<sequence>MTMAQHRWRKHRFSLVILYLISVGVIALGIFHFYLHSVNPPKEPMARLGPYLVIGTGLAAMATIPLLEPVRAVVRRGEIILKTRWLTKRITGFRVVKKFSTSELLNYVYMCPVGWRLDLWSLYGICSTAFGRAVAFSTPSCSDEWIVVEADSKRYVICCEEEDREICAGL</sequence>
<dbReference type="RefSeq" id="WP_011901666.1">
    <property type="nucleotide sequence ID" value="NZ_JAAVJF010000004.1"/>
</dbReference>
<feature type="transmembrane region" description="Helical" evidence="1">
    <location>
        <begin position="48"/>
        <end position="67"/>
    </location>
</feature>
<dbReference type="GeneID" id="5054204"/>
<dbReference type="EMBL" id="JAAVJF010000004">
    <property type="protein sequence ID" value="NYR16082.1"/>
    <property type="molecule type" value="Genomic_DNA"/>
</dbReference>
<comment type="caution">
    <text evidence="2">The sequence shown here is derived from an EMBL/GenBank/DDBJ whole genome shotgun (WGS) entry which is preliminary data.</text>
</comment>
<evidence type="ECO:0000313" key="3">
    <source>
        <dbReference type="Proteomes" id="UP000554766"/>
    </source>
</evidence>
<keyword evidence="1" id="KW-1133">Transmembrane helix</keyword>
<keyword evidence="1" id="KW-0812">Transmembrane</keyword>
<keyword evidence="3" id="KW-1185">Reference proteome</keyword>
<gene>
    <name evidence="2" type="ORF">HC235_09110</name>
</gene>
<dbReference type="AlphaFoldDB" id="A0A7L4PBG6"/>
<keyword evidence="1" id="KW-0472">Membrane</keyword>